<dbReference type="Proteomes" id="UP000245412">
    <property type="component" value="Unassembled WGS sequence"/>
</dbReference>
<dbReference type="EMBL" id="QGGY01000001">
    <property type="protein sequence ID" value="PWJ79241.1"/>
    <property type="molecule type" value="Genomic_DNA"/>
</dbReference>
<feature type="transmembrane region" description="Helical" evidence="1">
    <location>
        <begin position="6"/>
        <end position="24"/>
    </location>
</feature>
<reference evidence="2 3" key="1">
    <citation type="submission" date="2018-05" db="EMBL/GenBank/DDBJ databases">
        <authorList>
            <person name="Goeker M."/>
            <person name="Huntemann M."/>
            <person name="Clum A."/>
            <person name="Pillay M."/>
            <person name="Palaniappan K."/>
            <person name="Varghese N."/>
            <person name="Mikhailova N."/>
            <person name="Stamatis D."/>
            <person name="Reddy T."/>
            <person name="Daum C."/>
            <person name="Shapiro N."/>
            <person name="Ivanova N."/>
            <person name="Kyrpides N."/>
            <person name="Woyke T."/>
        </authorList>
    </citation>
    <scope>NUCLEOTIDE SEQUENCE [LARGE SCALE GENOMIC DNA]</scope>
    <source>
        <strain evidence="2 3">DSM 26524</strain>
    </source>
</reference>
<evidence type="ECO:0000313" key="3">
    <source>
        <dbReference type="Proteomes" id="UP000245412"/>
    </source>
</evidence>
<protein>
    <recommendedName>
        <fullName evidence="4">DUF3592 domain-containing protein</fullName>
    </recommendedName>
</protein>
<keyword evidence="1" id="KW-0812">Transmembrane</keyword>
<comment type="caution">
    <text evidence="2">The sequence shown here is derived from an EMBL/GenBank/DDBJ whole genome shotgun (WGS) entry which is preliminary data.</text>
</comment>
<evidence type="ECO:0000313" key="2">
    <source>
        <dbReference type="EMBL" id="PWJ79241.1"/>
    </source>
</evidence>
<accession>A0AB73TAG1</accession>
<keyword evidence="1" id="KW-1133">Transmembrane helix</keyword>
<evidence type="ECO:0008006" key="4">
    <source>
        <dbReference type="Google" id="ProtNLM"/>
    </source>
</evidence>
<proteinExistence type="predicted"/>
<keyword evidence="1" id="KW-0472">Membrane</keyword>
<dbReference type="AlphaFoldDB" id="A0AB73TAG1"/>
<evidence type="ECO:0000256" key="1">
    <source>
        <dbReference type="SAM" id="Phobius"/>
    </source>
</evidence>
<dbReference type="RefSeq" id="WP_148408722.1">
    <property type="nucleotide sequence ID" value="NZ_CABJAT010000001.1"/>
</dbReference>
<gene>
    <name evidence="2" type="ORF">C7383_101622</name>
</gene>
<organism evidence="2 3">
    <name type="scientific">Murimonas intestini</name>
    <dbReference type="NCBI Taxonomy" id="1337051"/>
    <lineage>
        <taxon>Bacteria</taxon>
        <taxon>Bacillati</taxon>
        <taxon>Bacillota</taxon>
        <taxon>Clostridia</taxon>
        <taxon>Lachnospirales</taxon>
        <taxon>Lachnospiraceae</taxon>
        <taxon>Murimonas</taxon>
    </lineage>
</organism>
<keyword evidence="3" id="KW-1185">Reference proteome</keyword>
<feature type="transmembrane region" description="Helical" evidence="1">
    <location>
        <begin position="135"/>
        <end position="161"/>
    </location>
</feature>
<sequence>MKDLIAIVLFFAITVTYIVIVGIIQHKLTKRLKGKGQQFKEEAEQDGRKVTAYLDHYDELHVQNYDEKTEQFSSGETEYIATYYYVAPNGKKYKMHELDCHFKCIPSEERTLYLHPRNYHKYYKGNMSLGKHPNIFMVFTVICWIGLYYWIMTVFVAPVLLH</sequence>
<name>A0AB73TAG1_9FIRM</name>